<evidence type="ECO:0000256" key="1">
    <source>
        <dbReference type="ARBA" id="ARBA00022630"/>
    </source>
</evidence>
<gene>
    <name evidence="7" type="ORF">MUG84_18465</name>
</gene>
<dbReference type="Pfam" id="PF01494">
    <property type="entry name" value="FAD_binding_3"/>
    <property type="match status" value="1"/>
</dbReference>
<dbReference type="InterPro" id="IPR002938">
    <property type="entry name" value="FAD-bd"/>
</dbReference>
<keyword evidence="1" id="KW-0285">Flavoprotein</keyword>
<dbReference type="Gene3D" id="3.50.50.60">
    <property type="entry name" value="FAD/NAD(P)-binding domain"/>
    <property type="match status" value="1"/>
</dbReference>
<dbReference type="SUPFAM" id="SSF51905">
    <property type="entry name" value="FAD/NAD(P)-binding domain"/>
    <property type="match status" value="1"/>
</dbReference>
<dbReference type="EMBL" id="JALIRP010000007">
    <property type="protein sequence ID" value="MCJ8013713.1"/>
    <property type="molecule type" value="Genomic_DNA"/>
</dbReference>
<organism evidence="7 8">
    <name type="scientific">Paenibacillus mangrovi</name>
    <dbReference type="NCBI Taxonomy" id="2931978"/>
    <lineage>
        <taxon>Bacteria</taxon>
        <taxon>Bacillati</taxon>
        <taxon>Bacillota</taxon>
        <taxon>Bacilli</taxon>
        <taxon>Bacillales</taxon>
        <taxon>Paenibacillaceae</taxon>
        <taxon>Paenibacillus</taxon>
    </lineage>
</organism>
<keyword evidence="3" id="KW-0560">Oxidoreductase</keyword>
<dbReference type="RefSeq" id="WP_244727457.1">
    <property type="nucleotide sequence ID" value="NZ_JALIRP010000007.1"/>
</dbReference>
<name>A0A9X2B7J2_9BACL</name>
<evidence type="ECO:0000256" key="4">
    <source>
        <dbReference type="ARBA" id="ARBA00023033"/>
    </source>
</evidence>
<dbReference type="Proteomes" id="UP001139347">
    <property type="component" value="Unassembled WGS sequence"/>
</dbReference>
<dbReference type="PANTHER" id="PTHR47178:SF6">
    <property type="entry name" value="FAD-BINDING DOMAIN-CONTAINING PROTEIN"/>
    <property type="match status" value="1"/>
</dbReference>
<proteinExistence type="predicted"/>
<keyword evidence="8" id="KW-1185">Reference proteome</keyword>
<feature type="domain" description="FAD-binding" evidence="6">
    <location>
        <begin position="31"/>
        <end position="397"/>
    </location>
</feature>
<feature type="region of interest" description="Disordered" evidence="5">
    <location>
        <begin position="1"/>
        <end position="20"/>
    </location>
</feature>
<evidence type="ECO:0000313" key="8">
    <source>
        <dbReference type="Proteomes" id="UP001139347"/>
    </source>
</evidence>
<evidence type="ECO:0000256" key="2">
    <source>
        <dbReference type="ARBA" id="ARBA00022827"/>
    </source>
</evidence>
<evidence type="ECO:0000256" key="5">
    <source>
        <dbReference type="SAM" id="MobiDB-lite"/>
    </source>
</evidence>
<accession>A0A9X2B7J2</accession>
<evidence type="ECO:0000256" key="3">
    <source>
        <dbReference type="ARBA" id="ARBA00023002"/>
    </source>
</evidence>
<dbReference type="PRINTS" id="PR00420">
    <property type="entry name" value="RNGMNOXGNASE"/>
</dbReference>
<evidence type="ECO:0000259" key="6">
    <source>
        <dbReference type="Pfam" id="PF01494"/>
    </source>
</evidence>
<sequence>MSNVTTFSSQGQPKLNSTTNKENFDSAVPLHVLIIGGGIGGLCLAHGLKQAGISIAVYERDRTPTAREQGYRIHIDPTGSRALNSCLPTVLWDAFVATAGDPGAGFGFLDEKLRTLVLVEDDIVTGGVTDPSKGHHAVSRLTLRQILLAGLDDDVHFDKEFVRYEHLPNGRVTAVFTDGTTATGDLLVGVDGANSRVRRQYLPKAERVDTGAVGIGGKLELTKGTRVWLPNRVTNGMNVILGPQHFLFTAIFNRRRTPDEALKLLGDKVRAAGLNPDQLFHSLENKDYILWAFITRRDDRTIKATDGQGEALQKLVSQMIEGWHPDLHRMIVETSADTIQAFEFRTSVPIRPWESTNVTLLGDAIHSMTPAGGIGANTALRDASLLCSMLIDVKLGKQSLIPAIHSYEALMLEYGFAAVKDSMRNTKQALAGRISRITGKGFLRLCGAVPSLRRAVFSDRWSDHTKQQAGQTKANQEL</sequence>
<comment type="caution">
    <text evidence="7">The sequence shown here is derived from an EMBL/GenBank/DDBJ whole genome shotgun (WGS) entry which is preliminary data.</text>
</comment>
<keyword evidence="4 7" id="KW-0503">Monooxygenase</keyword>
<evidence type="ECO:0000313" key="7">
    <source>
        <dbReference type="EMBL" id="MCJ8013713.1"/>
    </source>
</evidence>
<dbReference type="GO" id="GO:0004497">
    <property type="term" value="F:monooxygenase activity"/>
    <property type="evidence" value="ECO:0007669"/>
    <property type="project" value="UniProtKB-KW"/>
</dbReference>
<dbReference type="PANTHER" id="PTHR47178">
    <property type="entry name" value="MONOOXYGENASE, FAD-BINDING"/>
    <property type="match status" value="1"/>
</dbReference>
<keyword evidence="2" id="KW-0274">FAD</keyword>
<dbReference type="AlphaFoldDB" id="A0A9X2B7J2"/>
<dbReference type="GO" id="GO:0071949">
    <property type="term" value="F:FAD binding"/>
    <property type="evidence" value="ECO:0007669"/>
    <property type="project" value="InterPro"/>
</dbReference>
<dbReference type="InterPro" id="IPR036188">
    <property type="entry name" value="FAD/NAD-bd_sf"/>
</dbReference>
<protein>
    <submittedName>
        <fullName evidence="7">FAD-dependent monooxygenase</fullName>
    </submittedName>
</protein>
<reference evidence="7" key="1">
    <citation type="submission" date="2022-04" db="EMBL/GenBank/DDBJ databases">
        <title>Paenibacillus mangrovi sp. nov., a novel endophytic bacterium isolated from bark of Kandelia candel.</title>
        <authorList>
            <person name="Tuo L."/>
        </authorList>
    </citation>
    <scope>NUCLEOTIDE SEQUENCE</scope>
    <source>
        <strain evidence="7">KQZ6P-2</strain>
    </source>
</reference>